<proteinExistence type="predicted"/>
<feature type="region of interest" description="Disordered" evidence="1">
    <location>
        <begin position="646"/>
        <end position="687"/>
    </location>
</feature>
<dbReference type="Proteomes" id="UP000509443">
    <property type="component" value="Chromosome"/>
</dbReference>
<evidence type="ECO:0000313" key="2">
    <source>
        <dbReference type="EMBL" id="QLC51825.1"/>
    </source>
</evidence>
<gene>
    <name evidence="2" type="ORF">HWV54_02615</name>
</gene>
<feature type="region of interest" description="Disordered" evidence="1">
    <location>
        <begin position="431"/>
        <end position="496"/>
    </location>
</feature>
<evidence type="ECO:0000256" key="1">
    <source>
        <dbReference type="SAM" id="MobiDB-lite"/>
    </source>
</evidence>
<organism evidence="2 3">
    <name type="scientific">Bartonella alsatica</name>
    <dbReference type="NCBI Taxonomy" id="52764"/>
    <lineage>
        <taxon>Bacteria</taxon>
        <taxon>Pseudomonadati</taxon>
        <taxon>Pseudomonadota</taxon>
        <taxon>Alphaproteobacteria</taxon>
        <taxon>Hyphomicrobiales</taxon>
        <taxon>Bartonellaceae</taxon>
        <taxon>Bartonella</taxon>
    </lineage>
</organism>
<evidence type="ECO:0000313" key="3">
    <source>
        <dbReference type="Proteomes" id="UP000509443"/>
    </source>
</evidence>
<accession>A0ABX6QG55</accession>
<feature type="region of interest" description="Disordered" evidence="1">
    <location>
        <begin position="124"/>
        <end position="154"/>
    </location>
</feature>
<keyword evidence="3" id="KW-1185">Reference proteome</keyword>
<reference evidence="2 3" key="1">
    <citation type="submission" date="2020-06" db="EMBL/GenBank/DDBJ databases">
        <title>Complete closed genome sequence of Bartonella alsatica CIP 105477.</title>
        <authorList>
            <person name="Thibau A."/>
            <person name="Schultze T.G."/>
            <person name="Kempf V.A.J."/>
        </authorList>
    </citation>
    <scope>NUCLEOTIDE SEQUENCE [LARGE SCALE GENOMIC DNA]</scope>
    <source>
        <strain evidence="2 3">CIP 105477</strain>
    </source>
</reference>
<feature type="compositionally biased region" description="Basic and acidic residues" evidence="1">
    <location>
        <begin position="663"/>
        <end position="674"/>
    </location>
</feature>
<feature type="compositionally biased region" description="Polar residues" evidence="1">
    <location>
        <begin position="431"/>
        <end position="451"/>
    </location>
</feature>
<feature type="compositionally biased region" description="Basic and acidic residues" evidence="1">
    <location>
        <begin position="452"/>
        <end position="463"/>
    </location>
</feature>
<name>A0ABX6QG55_9HYPH</name>
<dbReference type="EMBL" id="CP058235">
    <property type="protein sequence ID" value="QLC51825.1"/>
    <property type="molecule type" value="Genomic_DNA"/>
</dbReference>
<sequence length="687" mass="78446">MKKNQLSPLVARMVEEFERRNEQSAAAPANPRVTQNVQKSSHPKSPEKGEHTTATPPTTSYVRNTEQSNIAPQDSQTLHLRATPQRSSRAKDHERIKTQNPEVLYDIPVSQKLSHLGEKLNKAKLEEEPHYATPAPQKPPRAIDKKQDNSSDQESEILYATPASQKPSHIKESSPNIMQRNLLLEAYQEEIRFWSGVVYDNRLILEEETKEIKRNPAMGEQFSWKIATYPHSVSKLAGKKILGIKNKKRRQAEESVSSLCSAISSYAYTVKYSQESSLFVSHAEQKTEKATLPLSNREIANRVQRDPSVRYAQEEICYWANIVYGDPFIFQQRAEEIQKSPRMGEELSWQIRSYPTFFSPLAGKKVLGIKNKTRKRAEAYLPSLCIAIDDYTETVKQVRESIAQAHQTQQRHQEAATGLDKSLLRQESILQSSQLTEGQSKSRLQETAETSRQTEKKLQDVRPRTVAATSKRTEQHLQEKVLQTSHAKQKRHEQKTEKVMIPLSNREIANRVQRDPSVQYAQEEICYWSNIVYGDPLIFQQRAEEIQKSPGMGEELSWQIRNYPTFFSPLAGKKMLGIRSEARKRAEANLPSLCTAIDNYTELVKQVRESITQTHQKQQQQRHQEAATGLDESLLTQESVLQSSRLTEHLSESRLQGIAETSRQAEKRLQDVRPRTATPAKAMAFAS</sequence>
<feature type="region of interest" description="Disordered" evidence="1">
    <location>
        <begin position="17"/>
        <end position="101"/>
    </location>
</feature>
<feature type="compositionally biased region" description="Polar residues" evidence="1">
    <location>
        <begin position="52"/>
        <end position="78"/>
    </location>
</feature>
<protein>
    <submittedName>
        <fullName evidence="2">BID domain-containing T4SS effector</fullName>
    </submittedName>
</protein>
<dbReference type="NCBIfam" id="NF033856">
    <property type="entry name" value="T4SS_effec_BID"/>
    <property type="match status" value="3"/>
</dbReference>
<dbReference type="RefSeq" id="WP_005864457.1">
    <property type="nucleotide sequence ID" value="NZ_CACVBB010000005.1"/>
</dbReference>